<organism evidence="1 2">
    <name type="scientific">Brassica cretica</name>
    <name type="common">Mustard</name>
    <dbReference type="NCBI Taxonomy" id="69181"/>
    <lineage>
        <taxon>Eukaryota</taxon>
        <taxon>Viridiplantae</taxon>
        <taxon>Streptophyta</taxon>
        <taxon>Embryophyta</taxon>
        <taxon>Tracheophyta</taxon>
        <taxon>Spermatophyta</taxon>
        <taxon>Magnoliopsida</taxon>
        <taxon>eudicotyledons</taxon>
        <taxon>Gunneridae</taxon>
        <taxon>Pentapetalae</taxon>
        <taxon>rosids</taxon>
        <taxon>malvids</taxon>
        <taxon>Brassicales</taxon>
        <taxon>Brassicaceae</taxon>
        <taxon>Brassiceae</taxon>
        <taxon>Brassica</taxon>
    </lineage>
</organism>
<dbReference type="Proteomes" id="UP000712600">
    <property type="component" value="Unassembled WGS sequence"/>
</dbReference>
<gene>
    <name evidence="1" type="ORF">F2Q69_00047678</name>
</gene>
<sequence length="261" mass="29645">MVPAKSHFRTYAGRSSTLHGQYVRYSEKHEPRLKCSERPELHAELNVELVGEDELWYGQFGRLVVVSSRSSNQDARGTARRSVGIFLLFELLDSMKCLMQNLLQSDINLKLILIKHIKVASLGFGEGTITTSDPPLIIIEPVLSLPFDWSNMALQIMSRFIRTRWMHGVKIRTLAGMSGWKDELWYGQFGRLVVVPAEAPIGTHVGRLGQSDWYGRMNEPQSNCSEHPDLHAGQLQWTDPRTGAHHKRDRKTPIFEGTLIV</sequence>
<protein>
    <submittedName>
        <fullName evidence="1">Uncharacterized protein</fullName>
    </submittedName>
</protein>
<reference evidence="1" key="1">
    <citation type="submission" date="2019-12" db="EMBL/GenBank/DDBJ databases">
        <title>Genome sequencing and annotation of Brassica cretica.</title>
        <authorList>
            <person name="Studholme D.J."/>
            <person name="Sarris P."/>
        </authorList>
    </citation>
    <scope>NUCLEOTIDE SEQUENCE</scope>
    <source>
        <strain evidence="1">PFS-109/04</strain>
        <tissue evidence="1">Leaf</tissue>
    </source>
</reference>
<dbReference type="EMBL" id="QGKX02001347">
    <property type="protein sequence ID" value="KAF3523433.1"/>
    <property type="molecule type" value="Genomic_DNA"/>
</dbReference>
<name>A0A8S9PIT5_BRACR</name>
<accession>A0A8S9PIT5</accession>
<evidence type="ECO:0000313" key="2">
    <source>
        <dbReference type="Proteomes" id="UP000712600"/>
    </source>
</evidence>
<comment type="caution">
    <text evidence="1">The sequence shown here is derived from an EMBL/GenBank/DDBJ whole genome shotgun (WGS) entry which is preliminary data.</text>
</comment>
<evidence type="ECO:0000313" key="1">
    <source>
        <dbReference type="EMBL" id="KAF3523433.1"/>
    </source>
</evidence>
<proteinExistence type="predicted"/>
<dbReference type="AlphaFoldDB" id="A0A8S9PIT5"/>